<dbReference type="AlphaFoldDB" id="A0A5N8H3R2"/>
<organism evidence="2 3">
    <name type="scientific">Escherichia coli</name>
    <dbReference type="NCBI Taxonomy" id="562"/>
    <lineage>
        <taxon>Bacteria</taxon>
        <taxon>Pseudomonadati</taxon>
        <taxon>Pseudomonadota</taxon>
        <taxon>Gammaproteobacteria</taxon>
        <taxon>Enterobacterales</taxon>
        <taxon>Enterobacteriaceae</taxon>
        <taxon>Escherichia</taxon>
    </lineage>
</organism>
<evidence type="ECO:0000256" key="1">
    <source>
        <dbReference type="SAM" id="SignalP"/>
    </source>
</evidence>
<dbReference type="EMBL" id="VOTT01000015">
    <property type="protein sequence ID" value="MPU47800.1"/>
    <property type="molecule type" value="Genomic_DNA"/>
</dbReference>
<evidence type="ECO:0000313" key="2">
    <source>
        <dbReference type="EMBL" id="MPU47800.1"/>
    </source>
</evidence>
<protein>
    <submittedName>
        <fullName evidence="2">Uncharacterized protein</fullName>
    </submittedName>
</protein>
<accession>A0A5N8H3R2</accession>
<evidence type="ECO:0000313" key="3">
    <source>
        <dbReference type="Proteomes" id="UP000392867"/>
    </source>
</evidence>
<proteinExistence type="predicted"/>
<name>A0A5N8H3R2_ECOLX</name>
<gene>
    <name evidence="2" type="ORF">FVB16_02790</name>
</gene>
<feature type="signal peptide" evidence="1">
    <location>
        <begin position="1"/>
        <end position="24"/>
    </location>
</feature>
<feature type="chain" id="PRO_5024312616" evidence="1">
    <location>
        <begin position="25"/>
        <end position="200"/>
    </location>
</feature>
<reference evidence="2 3" key="1">
    <citation type="submission" date="2019-08" db="EMBL/GenBank/DDBJ databases">
        <title>Identification of Water Treatment Resistant and Multidrug Resistant Urinary Pathogenic Escherichia coli in Wastewater.</title>
        <authorList>
            <person name="Neumann N."/>
        </authorList>
    </citation>
    <scope>NUCLEOTIDE SEQUENCE [LARGE SCALE GENOMIC DNA]</scope>
    <source>
        <strain evidence="2 3">WU2356</strain>
    </source>
</reference>
<comment type="caution">
    <text evidence="2">The sequence shown here is derived from an EMBL/GenBank/DDBJ whole genome shotgun (WGS) entry which is preliminary data.</text>
</comment>
<dbReference type="Proteomes" id="UP000392867">
    <property type="component" value="Unassembled WGS sequence"/>
</dbReference>
<keyword evidence="1" id="KW-0732">Signal</keyword>
<sequence length="200" mass="23087">MNKISIASLITALIFISFSYKVNANDIENSSAIPVTHSIPTSITPLYNSYSGETIKYELKVYENKSTKIYDEKKKTGVFDNNSNAINDIGQHTFKFITIKISHNNSLELLTFKESLNPESIPSGNNFLMFVQKLDKEHYQYVLLELPDFHGSSNYYLDNPIKSFFYERRKVIIRKGQSLRIEIRNNGVQRIYILTPKEQS</sequence>